<dbReference type="AlphaFoldDB" id="A0A0J5FVJ5"/>
<evidence type="ECO:0000313" key="2">
    <source>
        <dbReference type="Proteomes" id="UP000036277"/>
    </source>
</evidence>
<dbReference type="EMBL" id="LFCV01000028">
    <property type="protein sequence ID" value="KMJ46199.1"/>
    <property type="molecule type" value="Genomic_DNA"/>
</dbReference>
<proteinExistence type="predicted"/>
<keyword evidence="2" id="KW-1185">Reference proteome</keyword>
<dbReference type="RefSeq" id="WP_047962319.1">
    <property type="nucleotide sequence ID" value="NZ_CAWMBG010000028.1"/>
</dbReference>
<comment type="caution">
    <text evidence="1">The sequence shown here is derived from an EMBL/GenBank/DDBJ whole genome shotgun (WGS) entry which is preliminary data.</text>
</comment>
<gene>
    <name evidence="1" type="ORF">AB204_05225</name>
</gene>
<organism evidence="1 2">
    <name type="scientific">Xenorhabdus khoisanae</name>
    <dbReference type="NCBI Taxonomy" id="880157"/>
    <lineage>
        <taxon>Bacteria</taxon>
        <taxon>Pseudomonadati</taxon>
        <taxon>Pseudomonadota</taxon>
        <taxon>Gammaproteobacteria</taxon>
        <taxon>Enterobacterales</taxon>
        <taxon>Morganellaceae</taxon>
        <taxon>Xenorhabdus</taxon>
    </lineage>
</organism>
<dbReference type="OrthoDB" id="6169846at2"/>
<dbReference type="PATRIC" id="fig|880157.4.peg.1089"/>
<reference evidence="1 2" key="1">
    <citation type="submission" date="2015-06" db="EMBL/GenBank/DDBJ databases">
        <title>Draft Whole-Genome Sequence of the Entomopathogenic Bacterium Xenorhabdus khoisanae.</title>
        <authorList>
            <person name="Naidoo S."/>
            <person name="Featherston J."/>
            <person name="Gray V.M."/>
        </authorList>
    </citation>
    <scope>NUCLEOTIDE SEQUENCE [LARGE SCALE GENOMIC DNA]</scope>
    <source>
        <strain evidence="1 2">MCB</strain>
    </source>
</reference>
<accession>A0A0J5FVJ5</accession>
<sequence>MNIPTPWNLIGRILKWAWNQITSFWLLKTYKQSHEYEAKRLRLGSYWEKLGEHLEYSLRLANPADHESIKSKVAFRSKKGTLKSATLFFEAAGNGIRYQQKIELINLDENAIIVTLDQTPKQDMMKSSKPGLFFTIKEIRFVQCVVTLHGNHQCPPFDSLTSYLSHNWLLNDKWERRWGVLWNCNAIEYAKIEISGYWRWRLGEYRYFSLFHSRSERISIQALFRKSLCRVLIHPYMLTLQFWLAIHSGRYRLGDGKLIHKRYRK</sequence>
<name>A0A0J5FVJ5_9GAMM</name>
<dbReference type="Proteomes" id="UP000036277">
    <property type="component" value="Unassembled WGS sequence"/>
</dbReference>
<protein>
    <submittedName>
        <fullName evidence="1">Uncharacterized protein</fullName>
    </submittedName>
</protein>
<evidence type="ECO:0000313" key="1">
    <source>
        <dbReference type="EMBL" id="KMJ46199.1"/>
    </source>
</evidence>